<dbReference type="Gene3D" id="3.40.50.720">
    <property type="entry name" value="NAD(P)-binding Rossmann-like Domain"/>
    <property type="match status" value="1"/>
</dbReference>
<evidence type="ECO:0000259" key="1">
    <source>
        <dbReference type="Pfam" id="PF05368"/>
    </source>
</evidence>
<gene>
    <name evidence="2" type="ORF">E3T25_09895</name>
</gene>
<dbReference type="Proteomes" id="UP000297851">
    <property type="component" value="Unassembled WGS sequence"/>
</dbReference>
<keyword evidence="3" id="KW-1185">Reference proteome</keyword>
<reference evidence="2 3" key="1">
    <citation type="submission" date="2019-03" db="EMBL/GenBank/DDBJ databases">
        <title>Genomics of glacier-inhabiting Cryobacterium strains.</title>
        <authorList>
            <person name="Liu Q."/>
            <person name="Xin Y.-H."/>
        </authorList>
    </citation>
    <scope>NUCLEOTIDE SEQUENCE [LARGE SCALE GENOMIC DNA]</scope>
    <source>
        <strain evidence="2 3">TMT2-16</strain>
    </source>
</reference>
<dbReference type="InterPro" id="IPR036291">
    <property type="entry name" value="NAD(P)-bd_dom_sf"/>
</dbReference>
<sequence>MGSILVTGASGTVGRAVAAALASTGESVISAVRNPAGSEFALDPPAGTPRAFDFSDPTGWAGAFAGVDRLFLLRPPAIANVADTLIPVIDTALAHGIRQIVFLSLQGVQFNPATPHHAVEKHLRRRRAPYTFLRPNFFMQNLSTVYRDGIRERGEIYLPAARARTAFVDARDIGRVAARVFTEPGHLGSAYTLSGEQSLDYYQVADILSEVLGWRIVYARPSVDDYLARLAEQGAEADFIAVQKMIYRVVRLGVSACPNRVIRRLSGDPATTFRQFATDHRDVWS</sequence>
<dbReference type="RefSeq" id="WP_134373985.1">
    <property type="nucleotide sequence ID" value="NZ_SOGO01000029.1"/>
</dbReference>
<dbReference type="PANTHER" id="PTHR43162">
    <property type="match status" value="1"/>
</dbReference>
<feature type="domain" description="NmrA-like" evidence="1">
    <location>
        <begin position="3"/>
        <end position="244"/>
    </location>
</feature>
<dbReference type="PANTHER" id="PTHR43162:SF1">
    <property type="entry name" value="PRESTALK A DIFFERENTIATION PROTEIN A"/>
    <property type="match status" value="1"/>
</dbReference>
<evidence type="ECO:0000313" key="3">
    <source>
        <dbReference type="Proteomes" id="UP000297851"/>
    </source>
</evidence>
<evidence type="ECO:0000313" key="2">
    <source>
        <dbReference type="EMBL" id="TFD02112.1"/>
    </source>
</evidence>
<dbReference type="InterPro" id="IPR051604">
    <property type="entry name" value="Ergot_Alk_Oxidoreductase"/>
</dbReference>
<dbReference type="CDD" id="cd05269">
    <property type="entry name" value="TMR_SDR_a"/>
    <property type="match status" value="1"/>
</dbReference>
<organism evidence="2 3">
    <name type="scientific">Cryobacterium sandaracinum</name>
    <dbReference type="NCBI Taxonomy" id="1259247"/>
    <lineage>
        <taxon>Bacteria</taxon>
        <taxon>Bacillati</taxon>
        <taxon>Actinomycetota</taxon>
        <taxon>Actinomycetes</taxon>
        <taxon>Micrococcales</taxon>
        <taxon>Microbacteriaceae</taxon>
        <taxon>Cryobacterium</taxon>
    </lineage>
</organism>
<dbReference type="EMBL" id="SOGO01000029">
    <property type="protein sequence ID" value="TFD02112.1"/>
    <property type="molecule type" value="Genomic_DNA"/>
</dbReference>
<dbReference type="Pfam" id="PF05368">
    <property type="entry name" value="NmrA"/>
    <property type="match status" value="1"/>
</dbReference>
<name>A0ABY2JAY6_9MICO</name>
<dbReference type="SUPFAM" id="SSF51735">
    <property type="entry name" value="NAD(P)-binding Rossmann-fold domains"/>
    <property type="match status" value="1"/>
</dbReference>
<proteinExistence type="predicted"/>
<dbReference type="Gene3D" id="3.90.25.10">
    <property type="entry name" value="UDP-galactose 4-epimerase, domain 1"/>
    <property type="match status" value="1"/>
</dbReference>
<comment type="caution">
    <text evidence="2">The sequence shown here is derived from an EMBL/GenBank/DDBJ whole genome shotgun (WGS) entry which is preliminary data.</text>
</comment>
<dbReference type="InterPro" id="IPR008030">
    <property type="entry name" value="NmrA-like"/>
</dbReference>
<accession>A0ABY2JAY6</accession>
<protein>
    <submittedName>
        <fullName evidence="2">SDR family oxidoreductase</fullName>
    </submittedName>
</protein>